<dbReference type="Proteomes" id="UP000071641">
    <property type="component" value="Unassembled WGS sequence"/>
</dbReference>
<feature type="chain" id="PRO_5007281761" evidence="1">
    <location>
        <begin position="23"/>
        <end position="150"/>
    </location>
</feature>
<protein>
    <submittedName>
        <fullName evidence="2">Uncharacterized protein</fullName>
    </submittedName>
</protein>
<sequence>MKKTSKYCVSVLLSLVSVCTVAESKMDSFETFLEQQVLLASLREVGYSAGETWTKLLQVHRGEVKLRRPEAESLMAALIDLDMCLNKLYAKHPEEPDVKSAYFITLDDSVLYVKAINGLGRLIGDDDAAVQKLVSNVVCGQYLHLESLKE</sequence>
<evidence type="ECO:0000313" key="2">
    <source>
        <dbReference type="EMBL" id="CZF79213.1"/>
    </source>
</evidence>
<dbReference type="EMBL" id="FIZX01000001">
    <property type="protein sequence ID" value="CZF79213.1"/>
    <property type="molecule type" value="Genomic_DNA"/>
</dbReference>
<evidence type="ECO:0000256" key="1">
    <source>
        <dbReference type="SAM" id="SignalP"/>
    </source>
</evidence>
<dbReference type="RefSeq" id="WP_062661923.1">
    <property type="nucleotide sequence ID" value="NZ_FIZX01000001.1"/>
</dbReference>
<evidence type="ECO:0000313" key="3">
    <source>
        <dbReference type="Proteomes" id="UP000071641"/>
    </source>
</evidence>
<keyword evidence="1" id="KW-0732">Signal</keyword>
<gene>
    <name evidence="2" type="ORF">GCE9029_01324</name>
</gene>
<feature type="signal peptide" evidence="1">
    <location>
        <begin position="1"/>
        <end position="22"/>
    </location>
</feature>
<organism evidence="2 3">
    <name type="scientific">Grimontia celer</name>
    <dbReference type="NCBI Taxonomy" id="1796497"/>
    <lineage>
        <taxon>Bacteria</taxon>
        <taxon>Pseudomonadati</taxon>
        <taxon>Pseudomonadota</taxon>
        <taxon>Gammaproteobacteria</taxon>
        <taxon>Vibrionales</taxon>
        <taxon>Vibrionaceae</taxon>
        <taxon>Grimontia</taxon>
    </lineage>
</organism>
<keyword evidence="3" id="KW-1185">Reference proteome</keyword>
<proteinExistence type="predicted"/>
<reference evidence="3" key="1">
    <citation type="submission" date="2016-02" db="EMBL/GenBank/DDBJ databases">
        <authorList>
            <person name="Rodrigo-Torres Lidia"/>
            <person name="Arahal R.David."/>
        </authorList>
    </citation>
    <scope>NUCLEOTIDE SEQUENCE [LARGE SCALE GENOMIC DNA]</scope>
    <source>
        <strain evidence="3">CECT 9029</strain>
    </source>
</reference>
<accession>A0A128EXA0</accession>
<dbReference type="AlphaFoldDB" id="A0A128EXA0"/>
<name>A0A128EXA0_9GAMM</name>